<protein>
    <submittedName>
        <fullName evidence="1">Uncharacterized protein</fullName>
    </submittedName>
</protein>
<sequence>MATFNILLSHFSRVVVWRAVFRTNKRHKQPDKVFTAIYRPYNKISLLQCFRTVNG</sequence>
<evidence type="ECO:0000313" key="2">
    <source>
        <dbReference type="Proteomes" id="UP000198942"/>
    </source>
</evidence>
<accession>A0A1H8LQC0</accession>
<dbReference type="AlphaFoldDB" id="A0A1H8LQC0"/>
<dbReference type="EMBL" id="FOCL01000005">
    <property type="protein sequence ID" value="SEO07352.1"/>
    <property type="molecule type" value="Genomic_DNA"/>
</dbReference>
<organism evidence="1 2">
    <name type="scientific">Mucilaginibacter gossypiicola</name>
    <dbReference type="NCBI Taxonomy" id="551995"/>
    <lineage>
        <taxon>Bacteria</taxon>
        <taxon>Pseudomonadati</taxon>
        <taxon>Bacteroidota</taxon>
        <taxon>Sphingobacteriia</taxon>
        <taxon>Sphingobacteriales</taxon>
        <taxon>Sphingobacteriaceae</taxon>
        <taxon>Mucilaginibacter</taxon>
    </lineage>
</organism>
<proteinExistence type="predicted"/>
<reference evidence="2" key="1">
    <citation type="submission" date="2016-10" db="EMBL/GenBank/DDBJ databases">
        <authorList>
            <person name="Varghese N."/>
            <person name="Submissions S."/>
        </authorList>
    </citation>
    <scope>NUCLEOTIDE SEQUENCE [LARGE SCALE GENOMIC DNA]</scope>
    <source>
        <strain evidence="2">Gh-48</strain>
    </source>
</reference>
<evidence type="ECO:0000313" key="1">
    <source>
        <dbReference type="EMBL" id="SEO07352.1"/>
    </source>
</evidence>
<keyword evidence="2" id="KW-1185">Reference proteome</keyword>
<name>A0A1H8LQC0_9SPHI</name>
<dbReference type="Proteomes" id="UP000198942">
    <property type="component" value="Unassembled WGS sequence"/>
</dbReference>
<gene>
    <name evidence="1" type="ORF">SAMN05192574_105203</name>
</gene>